<accession>A0A1M5UZP7</accession>
<protein>
    <recommendedName>
        <fullName evidence="3">DUF5050 domain-containing protein</fullName>
    </recommendedName>
</protein>
<dbReference type="GeneID" id="89511586"/>
<evidence type="ECO:0008006" key="3">
    <source>
        <dbReference type="Google" id="ProtNLM"/>
    </source>
</evidence>
<proteinExistence type="predicted"/>
<name>A0A1M5UZP7_BUTFI</name>
<dbReference type="AlphaFoldDB" id="A0A1M5UZP7"/>
<evidence type="ECO:0000313" key="1">
    <source>
        <dbReference type="EMBL" id="SHH68364.1"/>
    </source>
</evidence>
<dbReference type="EMBL" id="FQXK01000006">
    <property type="protein sequence ID" value="SHH68364.1"/>
    <property type="molecule type" value="Genomic_DNA"/>
</dbReference>
<dbReference type="PROSITE" id="PS51257">
    <property type="entry name" value="PROKAR_LIPOPROTEIN"/>
    <property type="match status" value="1"/>
</dbReference>
<keyword evidence="2" id="KW-1185">Reference proteome</keyword>
<dbReference type="Proteomes" id="UP000184278">
    <property type="component" value="Unassembled WGS sequence"/>
</dbReference>
<reference evidence="2" key="1">
    <citation type="submission" date="2016-11" db="EMBL/GenBank/DDBJ databases">
        <authorList>
            <person name="Varghese N."/>
            <person name="Submissions S."/>
        </authorList>
    </citation>
    <scope>NUCLEOTIDE SEQUENCE [LARGE SCALE GENOMIC DNA]</scope>
    <source>
        <strain evidence="2">DSM 3071</strain>
    </source>
</reference>
<gene>
    <name evidence="1" type="ORF">SAMN02745229_00803</name>
</gene>
<dbReference type="OrthoDB" id="2005376at2"/>
<sequence length="350" mass="39611">MLKKFSLVFLLLLLMTTGCNLLFASENLPYIEAFGPNEIECHSFYHYTFDDQGLNYIGLKRYDLVSETDQDIYIVENPEIQELTGFYGDDDGVYYVVTTSQEQSKESILFYYDLNLGTMEELLTDENHIGVYEESTTNEVMVKTKTQSYSANKGTLQYLDDCGYTGRAEYSHESNVELVTDDGTMVEINKEYKERNFTYTINGTTNVITALSDCGGSESGVYRNFVIEGDNVVGIVQITKGTQGGITPTNCIPANKLKKEVLVSFNYKTGESEILYNTKSNAIRIIGYSDGNVFLYKKSKIICRHLNNGDEEELYKLSYKGNGQLTFNWVGRNLVIFDEDNLQVVANIKT</sequence>
<evidence type="ECO:0000313" key="2">
    <source>
        <dbReference type="Proteomes" id="UP000184278"/>
    </source>
</evidence>
<organism evidence="1 2">
    <name type="scientific">Butyrivibrio fibrisolvens DSM 3071</name>
    <dbReference type="NCBI Taxonomy" id="1121131"/>
    <lineage>
        <taxon>Bacteria</taxon>
        <taxon>Bacillati</taxon>
        <taxon>Bacillota</taxon>
        <taxon>Clostridia</taxon>
        <taxon>Lachnospirales</taxon>
        <taxon>Lachnospiraceae</taxon>
        <taxon>Butyrivibrio</taxon>
    </lineage>
</organism>
<dbReference type="RefSeq" id="WP_073385708.1">
    <property type="nucleotide sequence ID" value="NZ_FQXK01000006.1"/>
</dbReference>